<organism evidence="2 3">
    <name type="scientific">Bionectria ochroleuca</name>
    <name type="common">Gliocladium roseum</name>
    <dbReference type="NCBI Taxonomy" id="29856"/>
    <lineage>
        <taxon>Eukaryota</taxon>
        <taxon>Fungi</taxon>
        <taxon>Dikarya</taxon>
        <taxon>Ascomycota</taxon>
        <taxon>Pezizomycotina</taxon>
        <taxon>Sordariomycetes</taxon>
        <taxon>Hypocreomycetidae</taxon>
        <taxon>Hypocreales</taxon>
        <taxon>Bionectriaceae</taxon>
        <taxon>Clonostachys</taxon>
    </lineage>
</organism>
<feature type="compositionally biased region" description="Acidic residues" evidence="1">
    <location>
        <begin position="44"/>
        <end position="66"/>
    </location>
</feature>
<protein>
    <submittedName>
        <fullName evidence="2">Uncharacterized protein</fullName>
    </submittedName>
</protein>
<name>A0ABY6UKJ3_BIOOC</name>
<reference evidence="2 3" key="1">
    <citation type="submission" date="2019-06" db="EMBL/GenBank/DDBJ databases">
        <authorList>
            <person name="Broberg M."/>
        </authorList>
    </citation>
    <scope>NUCLEOTIDE SEQUENCE [LARGE SCALE GENOMIC DNA]</scope>
</reference>
<sequence>MAVGDGAADDEDNTEDVDSVVAGEGVGVEEVLIVDDGSRVDEGVGVDEDSTVDESSMVDEGVEFDEGVSVAPMADDEGTEELGVDSMLDGVASEGVADALGVESKLAEETEMEDIGVISVSVEERAVAGVVVSGSEVRIHAPSPNFTLQAYLCGVYGEKA</sequence>
<evidence type="ECO:0000313" key="2">
    <source>
        <dbReference type="EMBL" id="VUC31776.1"/>
    </source>
</evidence>
<gene>
    <name evidence="2" type="ORF">CLO192961_LOCUS315629</name>
</gene>
<feature type="region of interest" description="Disordered" evidence="1">
    <location>
        <begin position="37"/>
        <end position="69"/>
    </location>
</feature>
<dbReference type="EMBL" id="CABFNS010000837">
    <property type="protein sequence ID" value="VUC31776.1"/>
    <property type="molecule type" value="Genomic_DNA"/>
</dbReference>
<feature type="compositionally biased region" description="Acidic residues" evidence="1">
    <location>
        <begin position="7"/>
        <end position="18"/>
    </location>
</feature>
<comment type="caution">
    <text evidence="2">The sequence shown here is derived from an EMBL/GenBank/DDBJ whole genome shotgun (WGS) entry which is preliminary data.</text>
</comment>
<dbReference type="Proteomes" id="UP000766486">
    <property type="component" value="Unassembled WGS sequence"/>
</dbReference>
<proteinExistence type="predicted"/>
<keyword evidence="3" id="KW-1185">Reference proteome</keyword>
<accession>A0ABY6UKJ3</accession>
<feature type="region of interest" description="Disordered" evidence="1">
    <location>
        <begin position="1"/>
        <end position="25"/>
    </location>
</feature>
<evidence type="ECO:0000256" key="1">
    <source>
        <dbReference type="SAM" id="MobiDB-lite"/>
    </source>
</evidence>
<evidence type="ECO:0000313" key="3">
    <source>
        <dbReference type="Proteomes" id="UP000766486"/>
    </source>
</evidence>